<evidence type="ECO:0000256" key="4">
    <source>
        <dbReference type="HAMAP-Rule" id="MF_00995"/>
    </source>
</evidence>
<dbReference type="Gene3D" id="3.40.190.10">
    <property type="entry name" value="Periplasmic binding protein-like II"/>
    <property type="match status" value="2"/>
</dbReference>
<evidence type="ECO:0000313" key="5">
    <source>
        <dbReference type="EMBL" id="SFF75472.1"/>
    </source>
</evidence>
<keyword evidence="6" id="KW-1185">Reference proteome</keyword>
<accession>A0A1I2L7Z1</accession>
<dbReference type="EC" id="4.2.1.151" evidence="4"/>
<gene>
    <name evidence="4" type="primary">mqnA</name>
    <name evidence="5" type="ORF">SAMN04488025_104148</name>
</gene>
<dbReference type="InterPro" id="IPR030868">
    <property type="entry name" value="MqnA"/>
</dbReference>
<evidence type="ECO:0000313" key="6">
    <source>
        <dbReference type="Proteomes" id="UP000198661"/>
    </source>
</evidence>
<dbReference type="InterPro" id="IPR003773">
    <property type="entry name" value="Menaquinone_biosynth"/>
</dbReference>
<comment type="function">
    <text evidence="4">Catalyzes the dehydration of chorismate into 3-[(1-carboxyvinyl)oxy]benzoate, a step in the biosynthesis of menaquinone (MK, vitamin K2).</text>
</comment>
<dbReference type="GO" id="GO:0016836">
    <property type="term" value="F:hydro-lyase activity"/>
    <property type="evidence" value="ECO:0007669"/>
    <property type="project" value="UniProtKB-UniRule"/>
</dbReference>
<name>A0A1I2L7Z1_9BACL</name>
<dbReference type="Proteomes" id="UP000198661">
    <property type="component" value="Unassembled WGS sequence"/>
</dbReference>
<dbReference type="Pfam" id="PF02621">
    <property type="entry name" value="VitK2_biosynth"/>
    <property type="match status" value="1"/>
</dbReference>
<dbReference type="UniPathway" id="UPA00079"/>
<dbReference type="RefSeq" id="WP_245751998.1">
    <property type="nucleotide sequence ID" value="NZ_FOOK01000004.1"/>
</dbReference>
<dbReference type="HAMAP" id="MF_00995">
    <property type="entry name" value="MqnA"/>
    <property type="match status" value="1"/>
</dbReference>
<dbReference type="CDD" id="cd13634">
    <property type="entry name" value="PBP2_Sco4506"/>
    <property type="match status" value="1"/>
</dbReference>
<evidence type="ECO:0000256" key="2">
    <source>
        <dbReference type="ARBA" id="ARBA00022428"/>
    </source>
</evidence>
<evidence type="ECO:0000256" key="1">
    <source>
        <dbReference type="ARBA" id="ARBA00004863"/>
    </source>
</evidence>
<sequence>MRPIRIGRIAFTNILPIYHFFDPSGLNVEMIHQVPSQLNRGMAAGEIDMGPISSFAYGENHTRYTLVPHLSVSSRGPVRSIYLFTRQAELSDLRSARIAVTNTSATSVALLKILLQYFEGGDPEYLTMPPSLEEMMKEADAALLIGDDAVRGAWENPGYRALDLGEEWYKRTGLDMTFAVWAVRDEVAERLRDEVAVIASRLIGSKEKGLKDLFPVVEEARRRLGGSPEFWFRYYTGLCYDLGERQLEGLRAYYRYAGELGLLPGEVKIRVMDLPAGTPC</sequence>
<organism evidence="5 6">
    <name type="scientific">Planifilum fulgidum</name>
    <dbReference type="NCBI Taxonomy" id="201973"/>
    <lineage>
        <taxon>Bacteria</taxon>
        <taxon>Bacillati</taxon>
        <taxon>Bacillota</taxon>
        <taxon>Bacilli</taxon>
        <taxon>Bacillales</taxon>
        <taxon>Thermoactinomycetaceae</taxon>
        <taxon>Planifilum</taxon>
    </lineage>
</organism>
<dbReference type="PANTHER" id="PTHR37690">
    <property type="entry name" value="CHORISMATE DEHYDRATASE"/>
    <property type="match status" value="1"/>
</dbReference>
<comment type="similarity">
    <text evidence="4">Belongs to the MqnA/MqnD family. MqnA subfamily.</text>
</comment>
<keyword evidence="2 4" id="KW-0474">Menaquinone biosynthesis</keyword>
<dbReference type="SUPFAM" id="SSF53850">
    <property type="entry name" value="Periplasmic binding protein-like II"/>
    <property type="match status" value="1"/>
</dbReference>
<proteinExistence type="inferred from homology"/>
<protein>
    <recommendedName>
        <fullName evidence="4">Chorismate dehydratase</fullName>
        <ecNumber evidence="4">4.2.1.151</ecNumber>
    </recommendedName>
    <alternativeName>
        <fullName evidence="4">Menaquinone biosynthetic enzyme MqnA</fullName>
    </alternativeName>
</protein>
<keyword evidence="3 4" id="KW-0456">Lyase</keyword>
<comment type="catalytic activity">
    <reaction evidence="4">
        <text>chorismate = 3-[(1-carboxyvinyl)-oxy]benzoate + H2O</text>
        <dbReference type="Rhea" id="RHEA:40051"/>
        <dbReference type="ChEBI" id="CHEBI:15377"/>
        <dbReference type="ChEBI" id="CHEBI:29748"/>
        <dbReference type="ChEBI" id="CHEBI:76981"/>
        <dbReference type="EC" id="4.2.1.151"/>
    </reaction>
</comment>
<dbReference type="STRING" id="201973.SAMN04488025_104148"/>
<dbReference type="GO" id="GO:0009234">
    <property type="term" value="P:menaquinone biosynthetic process"/>
    <property type="evidence" value="ECO:0007669"/>
    <property type="project" value="UniProtKB-UniRule"/>
</dbReference>
<dbReference type="AlphaFoldDB" id="A0A1I2L7Z1"/>
<reference evidence="5 6" key="1">
    <citation type="submission" date="2016-10" db="EMBL/GenBank/DDBJ databases">
        <authorList>
            <person name="de Groot N.N."/>
        </authorList>
    </citation>
    <scope>NUCLEOTIDE SEQUENCE [LARGE SCALE GENOMIC DNA]</scope>
    <source>
        <strain evidence="5 6">DSM 44945</strain>
    </source>
</reference>
<dbReference type="PANTHER" id="PTHR37690:SF1">
    <property type="entry name" value="CHORISMATE DEHYDRATASE"/>
    <property type="match status" value="1"/>
</dbReference>
<dbReference type="EMBL" id="FOOK01000004">
    <property type="protein sequence ID" value="SFF75472.1"/>
    <property type="molecule type" value="Genomic_DNA"/>
</dbReference>
<comment type="pathway">
    <text evidence="1 4">Quinol/quinone metabolism; menaquinone biosynthesis.</text>
</comment>
<evidence type="ECO:0000256" key="3">
    <source>
        <dbReference type="ARBA" id="ARBA00023239"/>
    </source>
</evidence>